<dbReference type="EMBL" id="JAADJG010001209">
    <property type="protein sequence ID" value="KAF4421273.1"/>
    <property type="molecule type" value="Genomic_DNA"/>
</dbReference>
<protein>
    <recommendedName>
        <fullName evidence="3">F-box domain-containing protein</fullName>
    </recommendedName>
</protein>
<organism evidence="1 2">
    <name type="scientific">Fusarium austroafricanum</name>
    <dbReference type="NCBI Taxonomy" id="2364996"/>
    <lineage>
        <taxon>Eukaryota</taxon>
        <taxon>Fungi</taxon>
        <taxon>Dikarya</taxon>
        <taxon>Ascomycota</taxon>
        <taxon>Pezizomycotina</taxon>
        <taxon>Sordariomycetes</taxon>
        <taxon>Hypocreomycetidae</taxon>
        <taxon>Hypocreales</taxon>
        <taxon>Nectriaceae</taxon>
        <taxon>Fusarium</taxon>
        <taxon>Fusarium concolor species complex</taxon>
    </lineage>
</organism>
<sequence length="306" mass="35472">MADDLKDILRLPPVLYHRIARWCDKRTWDSLSKTSKAWRFQCLAAKFRFSRIKIDDNQLGMEGALRVFNYGRRDPKLDAFRCFVKRAVFIVRGRVIPPGPRVDPDLDVPEEQDTPLEDLPASLADALFRLKNLQSLTLLLENFSAEQVDSLNFAFSQKEVIWRKVHSLRIKAPTEVVKSVISSCDPGVLTAINLYKWHGSEEFAALKKVKRLKRLRLLYDDDNGTLPSSTLPCASEDLWHALHSLYIETGKSLEWLILHEKRNRNRSRITHIYQLDQLIATINFNIKKLKEVKRFAFSLQSKRVAD</sequence>
<dbReference type="Proteomes" id="UP000605986">
    <property type="component" value="Unassembled WGS sequence"/>
</dbReference>
<dbReference type="OrthoDB" id="5103411at2759"/>
<accession>A0A8H4JEF7</accession>
<evidence type="ECO:0008006" key="3">
    <source>
        <dbReference type="Google" id="ProtNLM"/>
    </source>
</evidence>
<proteinExistence type="predicted"/>
<evidence type="ECO:0000313" key="2">
    <source>
        <dbReference type="Proteomes" id="UP000605986"/>
    </source>
</evidence>
<name>A0A8H4JEF7_9HYPO</name>
<comment type="caution">
    <text evidence="1">The sequence shown here is derived from an EMBL/GenBank/DDBJ whole genome shotgun (WGS) entry which is preliminary data.</text>
</comment>
<reference evidence="1" key="1">
    <citation type="submission" date="2020-01" db="EMBL/GenBank/DDBJ databases">
        <title>Identification and distribution of gene clusters putatively required for synthesis of sphingolipid metabolism inhibitors in phylogenetically diverse species of the filamentous fungus Fusarium.</title>
        <authorList>
            <person name="Kim H.-S."/>
            <person name="Busman M."/>
            <person name="Brown D.W."/>
            <person name="Divon H."/>
            <person name="Uhlig S."/>
            <person name="Proctor R.H."/>
        </authorList>
    </citation>
    <scope>NUCLEOTIDE SEQUENCE</scope>
    <source>
        <strain evidence="1">NRRL 53441</strain>
    </source>
</reference>
<dbReference type="AlphaFoldDB" id="A0A8H4JEF7"/>
<evidence type="ECO:0000313" key="1">
    <source>
        <dbReference type="EMBL" id="KAF4421273.1"/>
    </source>
</evidence>
<gene>
    <name evidence="1" type="ORF">F53441_14358</name>
</gene>
<keyword evidence="2" id="KW-1185">Reference proteome</keyword>